<evidence type="ECO:0000256" key="1">
    <source>
        <dbReference type="SAM" id="MobiDB-lite"/>
    </source>
</evidence>
<reference evidence="2 3" key="1">
    <citation type="journal article" date="2018" name="Sci. Rep.">
        <title>Comparative genomics provides insights into the lifestyle and reveals functional heterogeneity of dark septate endophytic fungi.</title>
        <authorList>
            <person name="Knapp D.G."/>
            <person name="Nemeth J.B."/>
            <person name="Barry K."/>
            <person name="Hainaut M."/>
            <person name="Henrissat B."/>
            <person name="Johnson J."/>
            <person name="Kuo A."/>
            <person name="Lim J.H.P."/>
            <person name="Lipzen A."/>
            <person name="Nolan M."/>
            <person name="Ohm R.A."/>
            <person name="Tamas L."/>
            <person name="Grigoriev I.V."/>
            <person name="Spatafora J.W."/>
            <person name="Nagy L.G."/>
            <person name="Kovacs G.M."/>
        </authorList>
    </citation>
    <scope>NUCLEOTIDE SEQUENCE [LARGE SCALE GENOMIC DNA]</scope>
    <source>
        <strain evidence="2 3">DSE2036</strain>
    </source>
</reference>
<dbReference type="OrthoDB" id="5331891at2759"/>
<organism evidence="2 3">
    <name type="scientific">Periconia macrospinosa</name>
    <dbReference type="NCBI Taxonomy" id="97972"/>
    <lineage>
        <taxon>Eukaryota</taxon>
        <taxon>Fungi</taxon>
        <taxon>Dikarya</taxon>
        <taxon>Ascomycota</taxon>
        <taxon>Pezizomycotina</taxon>
        <taxon>Dothideomycetes</taxon>
        <taxon>Pleosporomycetidae</taxon>
        <taxon>Pleosporales</taxon>
        <taxon>Massarineae</taxon>
        <taxon>Periconiaceae</taxon>
        <taxon>Periconia</taxon>
    </lineage>
</organism>
<evidence type="ECO:0000313" key="3">
    <source>
        <dbReference type="Proteomes" id="UP000244855"/>
    </source>
</evidence>
<gene>
    <name evidence="2" type="ORF">DM02DRAFT_693184</name>
</gene>
<feature type="compositionally biased region" description="Low complexity" evidence="1">
    <location>
        <begin position="310"/>
        <end position="319"/>
    </location>
</feature>
<protein>
    <submittedName>
        <fullName evidence="2">Uncharacterized protein</fullName>
    </submittedName>
</protein>
<dbReference type="PANTHER" id="PTHR35186">
    <property type="entry name" value="ANK_REP_REGION DOMAIN-CONTAINING PROTEIN"/>
    <property type="match status" value="1"/>
</dbReference>
<feature type="region of interest" description="Disordered" evidence="1">
    <location>
        <begin position="306"/>
        <end position="347"/>
    </location>
</feature>
<feature type="compositionally biased region" description="Polar residues" evidence="1">
    <location>
        <begin position="337"/>
        <end position="347"/>
    </location>
</feature>
<dbReference type="EMBL" id="KZ805538">
    <property type="protein sequence ID" value="PVH94364.1"/>
    <property type="molecule type" value="Genomic_DNA"/>
</dbReference>
<evidence type="ECO:0000313" key="2">
    <source>
        <dbReference type="EMBL" id="PVH94364.1"/>
    </source>
</evidence>
<name>A0A2V1DB21_9PLEO</name>
<proteinExistence type="predicted"/>
<accession>A0A2V1DB21</accession>
<dbReference type="PANTHER" id="PTHR35186:SF4">
    <property type="entry name" value="PRION-INHIBITION AND PROPAGATION HELO DOMAIN-CONTAINING PROTEIN"/>
    <property type="match status" value="1"/>
</dbReference>
<dbReference type="STRING" id="97972.A0A2V1DB21"/>
<dbReference type="Proteomes" id="UP000244855">
    <property type="component" value="Unassembled WGS sequence"/>
</dbReference>
<dbReference type="AlphaFoldDB" id="A0A2V1DB21"/>
<sequence>MSGIETVVGLAIGVVPIVVEILKSYSTAKRRLGTFSRHTDVASDILLRFQVAAANFNNDCRLLLQAVVSQPGEVSEMIGDPMHKAWQEKGEDMEKRLQSLMQQDYDLCQNIVTRLRDILRETRESLAKLEGGLNNSKQSHHEVTRKIWHAFNISRKENEYIRQLDCLDNWNKALSKLRKQRCKIQKRRTVSSSCIIRKAVPRSYQQIRAASQQLGESLHDSWSCTNSSHSGHQAKLSFEARNVNEDIQLDIVVACQTKPDGTNQRPPLDRPIWLQIRSVTSLATPKTPTLPPPKLLNTLRDKFEVKTAESPAKAKPAKSSSKKRVRFDNSGDGGSVQKPQSGSTGTTNAQSFVMLDLKTTKSVCCHLSKISSSTSSCQDGCVGYLDVSRAIPVTRFIFYDASKLAKEASSLCAPQDATPINSLVERLQILQQITLAHKLAEAVLHYHSTPWLPQAWTLQDIGYFTNAAQTTENDLSEALNSLHLNNRFPDQKSLDPETKQEVLELKHTYGIRNLTLAKLGVAMLEICAKRYITAPRLSQTPYEIIEARKLLDEKHHSIMTLGSRYLDLVRKCIHCDFSCDDDLNGEALQSAVYTEIVCALQEMKTRWEKVFGICS</sequence>
<keyword evidence="3" id="KW-1185">Reference proteome</keyword>